<name>A0ABX0Y7B9_9ACTN</name>
<accession>A0ABX0Y7B9</accession>
<gene>
    <name evidence="1" type="ORF">HC031_32205</name>
</gene>
<protein>
    <recommendedName>
        <fullName evidence="3">DUF1508 domain-containing protein</fullName>
    </recommendedName>
</protein>
<dbReference type="RefSeq" id="WP_167929234.1">
    <property type="nucleotide sequence ID" value="NZ_JAATVY010000082.1"/>
</dbReference>
<keyword evidence="2" id="KW-1185">Reference proteome</keyword>
<evidence type="ECO:0008006" key="3">
    <source>
        <dbReference type="Google" id="ProtNLM"/>
    </source>
</evidence>
<sequence>MAWVERRSSAFRVRLRLPDGTVITDSVYAKKADAQLRAQEIDVELARETFLDPRDGRIRLAEWVDLWAASH</sequence>
<comment type="caution">
    <text evidence="1">The sequence shown here is derived from an EMBL/GenBank/DDBJ whole genome shotgun (WGS) entry which is preliminary data.</text>
</comment>
<organism evidence="1 2">
    <name type="scientific">Planosporangium thailandense</name>
    <dbReference type="NCBI Taxonomy" id="765197"/>
    <lineage>
        <taxon>Bacteria</taxon>
        <taxon>Bacillati</taxon>
        <taxon>Actinomycetota</taxon>
        <taxon>Actinomycetes</taxon>
        <taxon>Micromonosporales</taxon>
        <taxon>Micromonosporaceae</taxon>
        <taxon>Planosporangium</taxon>
    </lineage>
</organism>
<evidence type="ECO:0000313" key="2">
    <source>
        <dbReference type="Proteomes" id="UP000722989"/>
    </source>
</evidence>
<dbReference type="EMBL" id="JAATVY010000082">
    <property type="protein sequence ID" value="NJC74341.1"/>
    <property type="molecule type" value="Genomic_DNA"/>
</dbReference>
<reference evidence="1 2" key="1">
    <citation type="submission" date="2020-03" db="EMBL/GenBank/DDBJ databases">
        <title>WGS of the type strain of Planosporangium spp.</title>
        <authorList>
            <person name="Thawai C."/>
        </authorList>
    </citation>
    <scope>NUCLEOTIDE SEQUENCE [LARGE SCALE GENOMIC DNA]</scope>
    <source>
        <strain evidence="1 2">TBRC 5610</strain>
    </source>
</reference>
<evidence type="ECO:0000313" key="1">
    <source>
        <dbReference type="EMBL" id="NJC74341.1"/>
    </source>
</evidence>
<dbReference type="Proteomes" id="UP000722989">
    <property type="component" value="Unassembled WGS sequence"/>
</dbReference>
<proteinExistence type="predicted"/>